<proteinExistence type="predicted"/>
<sequence>MTKARFKLLASVALLGVFLCTMISSPTAPAASRTVGPKTAAQRLGWGTPLPASDEFNYVGTPDRSRWNVYGDGGSEGGAGSNCWPGHDGNGRRCADANHVNGEYLRQTGEMNGDSAGVASVQNLQYGRWEVRARLQPARGAAGHPYHAVLITWPQSDEWPAGAEYDFFEVDAGDTCAVAFLHYPNHEPKRQEMAQKCPVDITKWHAYGFEWSPQGLTGYIDGDEWFTFNQDCIQCAPGPMHQTIQLDNFFGAGGMQRANFDIDWARVYNLQQR</sequence>
<name>A0A1H1YLT2_9ACTN</name>
<dbReference type="STRING" id="630515.SAMN04489812_4655"/>
<feature type="domain" description="GH16" evidence="2">
    <location>
        <begin position="43"/>
        <end position="273"/>
    </location>
</feature>
<dbReference type="SUPFAM" id="SSF49899">
    <property type="entry name" value="Concanavalin A-like lectins/glucanases"/>
    <property type="match status" value="1"/>
</dbReference>
<protein>
    <submittedName>
        <fullName evidence="3">Glycosyl hydrolases family 16</fullName>
    </submittedName>
</protein>
<reference evidence="3 4" key="1">
    <citation type="submission" date="2016-10" db="EMBL/GenBank/DDBJ databases">
        <authorList>
            <person name="de Groot N.N."/>
        </authorList>
    </citation>
    <scope>NUCLEOTIDE SEQUENCE [LARGE SCALE GENOMIC DNA]</scope>
    <source>
        <strain evidence="3 4">DSM 21800</strain>
    </source>
</reference>
<keyword evidence="3" id="KW-0378">Hydrolase</keyword>
<evidence type="ECO:0000256" key="1">
    <source>
        <dbReference type="SAM" id="SignalP"/>
    </source>
</evidence>
<evidence type="ECO:0000259" key="2">
    <source>
        <dbReference type="PROSITE" id="PS51762"/>
    </source>
</evidence>
<dbReference type="Gene3D" id="2.60.120.200">
    <property type="match status" value="1"/>
</dbReference>
<evidence type="ECO:0000313" key="3">
    <source>
        <dbReference type="EMBL" id="SDT22351.1"/>
    </source>
</evidence>
<dbReference type="Proteomes" id="UP000199103">
    <property type="component" value="Chromosome I"/>
</dbReference>
<dbReference type="AlphaFoldDB" id="A0A1H1YLT2"/>
<feature type="chain" id="PRO_5009266698" evidence="1">
    <location>
        <begin position="31"/>
        <end position="273"/>
    </location>
</feature>
<dbReference type="PANTHER" id="PTHR10963:SF60">
    <property type="entry name" value="GRAM-NEGATIVE BACTERIA-BINDING PROTEIN 1-RELATED"/>
    <property type="match status" value="1"/>
</dbReference>
<dbReference type="EMBL" id="LT629772">
    <property type="protein sequence ID" value="SDT22351.1"/>
    <property type="molecule type" value="Genomic_DNA"/>
</dbReference>
<dbReference type="PROSITE" id="PS51762">
    <property type="entry name" value="GH16_2"/>
    <property type="match status" value="1"/>
</dbReference>
<keyword evidence="1" id="KW-0732">Signal</keyword>
<feature type="signal peptide" evidence="1">
    <location>
        <begin position="1"/>
        <end position="30"/>
    </location>
</feature>
<keyword evidence="4" id="KW-1185">Reference proteome</keyword>
<dbReference type="GO" id="GO:0005975">
    <property type="term" value="P:carbohydrate metabolic process"/>
    <property type="evidence" value="ECO:0007669"/>
    <property type="project" value="InterPro"/>
</dbReference>
<dbReference type="InterPro" id="IPR000757">
    <property type="entry name" value="Beta-glucanase-like"/>
</dbReference>
<dbReference type="InterPro" id="IPR050546">
    <property type="entry name" value="Glycosyl_Hydrlase_16"/>
</dbReference>
<dbReference type="CDD" id="cd00413">
    <property type="entry name" value="Glyco_hydrolase_16"/>
    <property type="match status" value="1"/>
</dbReference>
<dbReference type="InterPro" id="IPR013320">
    <property type="entry name" value="ConA-like_dom_sf"/>
</dbReference>
<dbReference type="PANTHER" id="PTHR10963">
    <property type="entry name" value="GLYCOSYL HYDROLASE-RELATED"/>
    <property type="match status" value="1"/>
</dbReference>
<dbReference type="GO" id="GO:0004553">
    <property type="term" value="F:hydrolase activity, hydrolyzing O-glycosyl compounds"/>
    <property type="evidence" value="ECO:0007669"/>
    <property type="project" value="InterPro"/>
</dbReference>
<evidence type="ECO:0000313" key="4">
    <source>
        <dbReference type="Proteomes" id="UP000199103"/>
    </source>
</evidence>
<gene>
    <name evidence="3" type="ORF">SAMN04489812_4655</name>
</gene>
<accession>A0A1H1YLT2</accession>
<dbReference type="Pfam" id="PF00722">
    <property type="entry name" value="Glyco_hydro_16"/>
    <property type="match status" value="1"/>
</dbReference>
<organism evidence="3 4">
    <name type="scientific">Microlunatus soli</name>
    <dbReference type="NCBI Taxonomy" id="630515"/>
    <lineage>
        <taxon>Bacteria</taxon>
        <taxon>Bacillati</taxon>
        <taxon>Actinomycetota</taxon>
        <taxon>Actinomycetes</taxon>
        <taxon>Propionibacteriales</taxon>
        <taxon>Propionibacteriaceae</taxon>
        <taxon>Microlunatus</taxon>
    </lineage>
</organism>